<name>A0A072TXJ5_MEDTR</name>
<evidence type="ECO:0000313" key="4">
    <source>
        <dbReference type="Proteomes" id="UP000002051"/>
    </source>
</evidence>
<reference evidence="2 4" key="2">
    <citation type="journal article" date="2014" name="BMC Genomics">
        <title>An improved genome release (version Mt4.0) for the model legume Medicago truncatula.</title>
        <authorList>
            <person name="Tang H."/>
            <person name="Krishnakumar V."/>
            <person name="Bidwell S."/>
            <person name="Rosen B."/>
            <person name="Chan A."/>
            <person name="Zhou S."/>
            <person name="Gentzbittel L."/>
            <person name="Childs K.L."/>
            <person name="Yandell M."/>
            <person name="Gundlach H."/>
            <person name="Mayer K.F."/>
            <person name="Schwartz D.C."/>
            <person name="Town C.D."/>
        </authorList>
    </citation>
    <scope>GENOME REANNOTATION</scope>
    <source>
        <strain evidence="2">A17</strain>
        <strain evidence="3 4">cv. Jemalong A17</strain>
    </source>
</reference>
<proteinExistence type="predicted"/>
<organism evidence="2 4">
    <name type="scientific">Medicago truncatula</name>
    <name type="common">Barrel medic</name>
    <name type="synonym">Medicago tribuloides</name>
    <dbReference type="NCBI Taxonomy" id="3880"/>
    <lineage>
        <taxon>Eukaryota</taxon>
        <taxon>Viridiplantae</taxon>
        <taxon>Streptophyta</taxon>
        <taxon>Embryophyta</taxon>
        <taxon>Tracheophyta</taxon>
        <taxon>Spermatophyta</taxon>
        <taxon>Magnoliopsida</taxon>
        <taxon>eudicotyledons</taxon>
        <taxon>Gunneridae</taxon>
        <taxon>Pentapetalae</taxon>
        <taxon>rosids</taxon>
        <taxon>fabids</taxon>
        <taxon>Fabales</taxon>
        <taxon>Fabaceae</taxon>
        <taxon>Papilionoideae</taxon>
        <taxon>50 kb inversion clade</taxon>
        <taxon>NPAAA clade</taxon>
        <taxon>Hologalegina</taxon>
        <taxon>IRL clade</taxon>
        <taxon>Trifolieae</taxon>
        <taxon>Medicago</taxon>
    </lineage>
</organism>
<dbReference type="Proteomes" id="UP000002051">
    <property type="component" value="Unassembled WGS sequence"/>
</dbReference>
<dbReference type="HOGENOM" id="CLU_2964380_0_0_1"/>
<keyword evidence="4" id="KW-1185">Reference proteome</keyword>
<protein>
    <submittedName>
        <fullName evidence="2 3">Uncharacterized protein</fullName>
    </submittedName>
</protein>
<dbReference type="EMBL" id="CM001223">
    <property type="protein sequence ID" value="KEH21593.1"/>
    <property type="molecule type" value="Genomic_DNA"/>
</dbReference>
<reference evidence="2 4" key="1">
    <citation type="journal article" date="2011" name="Nature">
        <title>The Medicago genome provides insight into the evolution of rhizobial symbioses.</title>
        <authorList>
            <person name="Young N.D."/>
            <person name="Debelle F."/>
            <person name="Oldroyd G.E."/>
            <person name="Geurts R."/>
            <person name="Cannon S.B."/>
            <person name="Udvardi M.K."/>
            <person name="Benedito V.A."/>
            <person name="Mayer K.F."/>
            <person name="Gouzy J."/>
            <person name="Schoof H."/>
            <person name="Van de Peer Y."/>
            <person name="Proost S."/>
            <person name="Cook D.R."/>
            <person name="Meyers B.C."/>
            <person name="Spannagl M."/>
            <person name="Cheung F."/>
            <person name="De Mita S."/>
            <person name="Krishnakumar V."/>
            <person name="Gundlach H."/>
            <person name="Zhou S."/>
            <person name="Mudge J."/>
            <person name="Bharti A.K."/>
            <person name="Murray J.D."/>
            <person name="Naoumkina M.A."/>
            <person name="Rosen B."/>
            <person name="Silverstein K.A."/>
            <person name="Tang H."/>
            <person name="Rombauts S."/>
            <person name="Zhao P.X."/>
            <person name="Zhou P."/>
            <person name="Barbe V."/>
            <person name="Bardou P."/>
            <person name="Bechner M."/>
            <person name="Bellec A."/>
            <person name="Berger A."/>
            <person name="Berges H."/>
            <person name="Bidwell S."/>
            <person name="Bisseling T."/>
            <person name="Choisne N."/>
            <person name="Couloux A."/>
            <person name="Denny R."/>
            <person name="Deshpande S."/>
            <person name="Dai X."/>
            <person name="Doyle J.J."/>
            <person name="Dudez A.M."/>
            <person name="Farmer A.D."/>
            <person name="Fouteau S."/>
            <person name="Franken C."/>
            <person name="Gibelin C."/>
            <person name="Gish J."/>
            <person name="Goldstein S."/>
            <person name="Gonzalez A.J."/>
            <person name="Green P.J."/>
            <person name="Hallab A."/>
            <person name="Hartog M."/>
            <person name="Hua A."/>
            <person name="Humphray S.J."/>
            <person name="Jeong D.H."/>
            <person name="Jing Y."/>
            <person name="Jocker A."/>
            <person name="Kenton S.M."/>
            <person name="Kim D.J."/>
            <person name="Klee K."/>
            <person name="Lai H."/>
            <person name="Lang C."/>
            <person name="Lin S."/>
            <person name="Macmil S.L."/>
            <person name="Magdelenat G."/>
            <person name="Matthews L."/>
            <person name="McCorrison J."/>
            <person name="Monaghan E.L."/>
            <person name="Mun J.H."/>
            <person name="Najar F.Z."/>
            <person name="Nicholson C."/>
            <person name="Noirot C."/>
            <person name="O'Bleness M."/>
            <person name="Paule C.R."/>
            <person name="Poulain J."/>
            <person name="Prion F."/>
            <person name="Qin B."/>
            <person name="Qu C."/>
            <person name="Retzel E.F."/>
            <person name="Riddle C."/>
            <person name="Sallet E."/>
            <person name="Samain S."/>
            <person name="Samson N."/>
            <person name="Sanders I."/>
            <person name="Saurat O."/>
            <person name="Scarpelli C."/>
            <person name="Schiex T."/>
            <person name="Segurens B."/>
            <person name="Severin A.J."/>
            <person name="Sherrier D.J."/>
            <person name="Shi R."/>
            <person name="Sims S."/>
            <person name="Singer S.R."/>
            <person name="Sinharoy S."/>
            <person name="Sterck L."/>
            <person name="Viollet A."/>
            <person name="Wang B.B."/>
            <person name="Wang K."/>
            <person name="Wang M."/>
            <person name="Wang X."/>
            <person name="Warfsmann J."/>
            <person name="Weissenbach J."/>
            <person name="White D.D."/>
            <person name="White J.D."/>
            <person name="Wiley G.B."/>
            <person name="Wincker P."/>
            <person name="Xing Y."/>
            <person name="Yang L."/>
            <person name="Yao Z."/>
            <person name="Ying F."/>
            <person name="Zhai J."/>
            <person name="Zhou L."/>
            <person name="Zuber A."/>
            <person name="Denarie J."/>
            <person name="Dixon R.A."/>
            <person name="May G.D."/>
            <person name="Schwartz D.C."/>
            <person name="Rogers J."/>
            <person name="Quetier F."/>
            <person name="Town C.D."/>
            <person name="Roe B.A."/>
        </authorList>
    </citation>
    <scope>NUCLEOTIDE SEQUENCE [LARGE SCALE GENOMIC DNA]</scope>
    <source>
        <strain evidence="2">A17</strain>
        <strain evidence="3 4">cv. Jemalong A17</strain>
    </source>
</reference>
<dbReference type="AlphaFoldDB" id="A0A072TXJ5"/>
<reference evidence="3" key="3">
    <citation type="submission" date="2015-04" db="UniProtKB">
        <authorList>
            <consortium name="EnsemblPlants"/>
        </authorList>
    </citation>
    <scope>IDENTIFICATION</scope>
    <source>
        <strain evidence="3">cv. Jemalong A17</strain>
    </source>
</reference>
<sequence length="59" mass="6712">MVTLDILFSFPRRLYNSYNGIRVASCSLKERALYQNENSRSSSSEVEETHVGSLLFSAH</sequence>
<dbReference type="EnsemblPlants" id="KEH21593">
    <property type="protein sequence ID" value="KEH21593"/>
    <property type="gene ID" value="MTR_7g008000"/>
</dbReference>
<evidence type="ECO:0000256" key="1">
    <source>
        <dbReference type="SAM" id="MobiDB-lite"/>
    </source>
</evidence>
<gene>
    <name evidence="2" type="ordered locus">MTR_7g008000</name>
</gene>
<feature type="region of interest" description="Disordered" evidence="1">
    <location>
        <begin position="36"/>
        <end position="59"/>
    </location>
</feature>
<accession>A0A072TXJ5</accession>
<evidence type="ECO:0000313" key="2">
    <source>
        <dbReference type="EMBL" id="KEH21593.1"/>
    </source>
</evidence>
<evidence type="ECO:0000313" key="3">
    <source>
        <dbReference type="EnsemblPlants" id="KEH21593"/>
    </source>
</evidence>